<name>A0ABU9E643_9BACT</name>
<keyword evidence="1" id="KW-0732">Signal</keyword>
<dbReference type="RefSeq" id="WP_405276352.1">
    <property type="nucleotide sequence ID" value="NZ_CP144380.1"/>
</dbReference>
<reference evidence="2 3" key="1">
    <citation type="submission" date="2024-02" db="EMBL/GenBank/DDBJ databases">
        <title>A novel Gemmatimonadota bacterium.</title>
        <authorList>
            <person name="Du Z.-J."/>
            <person name="Ye Y.-Q."/>
        </authorList>
    </citation>
    <scope>NUCLEOTIDE SEQUENCE [LARGE SCALE GENOMIC DNA]</scope>
    <source>
        <strain evidence="2 3">DH-20</strain>
    </source>
</reference>
<dbReference type="Proteomes" id="UP001484239">
    <property type="component" value="Unassembled WGS sequence"/>
</dbReference>
<evidence type="ECO:0000313" key="2">
    <source>
        <dbReference type="EMBL" id="MEK9499552.1"/>
    </source>
</evidence>
<evidence type="ECO:0000313" key="3">
    <source>
        <dbReference type="Proteomes" id="UP001484239"/>
    </source>
</evidence>
<proteinExistence type="predicted"/>
<sequence>MTRLAGLFALVLLLGSHPGRAVAAGAGGGTCWNPEPPEYYTFEMVTTKNVPGTARLRGSAAVTFVHSPFGVSVSADGSYTYDVHLEFEGLPTAPRGGAWAVWLTKSDLSEVSYAGVIEPGEAFSGRVGWNKFLAIVTLEDPADLAVEGGPARWRGPVVTRGMSRSGMMHTMAGHGPLQQENCAAWGYGRGG</sequence>
<protein>
    <submittedName>
        <fullName evidence="2">Uncharacterized protein</fullName>
    </submittedName>
</protein>
<gene>
    <name evidence="2" type="ORF">WI372_00980</name>
</gene>
<evidence type="ECO:0000256" key="1">
    <source>
        <dbReference type="SAM" id="SignalP"/>
    </source>
</evidence>
<feature type="chain" id="PRO_5046513170" evidence="1">
    <location>
        <begin position="24"/>
        <end position="191"/>
    </location>
</feature>
<dbReference type="EMBL" id="JBBHLI010000001">
    <property type="protein sequence ID" value="MEK9499552.1"/>
    <property type="molecule type" value="Genomic_DNA"/>
</dbReference>
<accession>A0ABU9E643</accession>
<keyword evidence="3" id="KW-1185">Reference proteome</keyword>
<comment type="caution">
    <text evidence="2">The sequence shown here is derived from an EMBL/GenBank/DDBJ whole genome shotgun (WGS) entry which is preliminary data.</text>
</comment>
<organism evidence="2 3">
    <name type="scientific">Gaopeijia maritima</name>
    <dbReference type="NCBI Taxonomy" id="3119007"/>
    <lineage>
        <taxon>Bacteria</taxon>
        <taxon>Pseudomonadati</taxon>
        <taxon>Gemmatimonadota</taxon>
        <taxon>Longimicrobiia</taxon>
        <taxon>Gaopeijiales</taxon>
        <taxon>Gaopeijiaceae</taxon>
        <taxon>Gaopeijia</taxon>
    </lineage>
</organism>
<feature type="signal peptide" evidence="1">
    <location>
        <begin position="1"/>
        <end position="23"/>
    </location>
</feature>